<reference evidence="2" key="1">
    <citation type="submission" date="2021-03" db="EMBL/GenBank/DDBJ databases">
        <authorList>
            <person name="So Y."/>
        </authorList>
    </citation>
    <scope>NUCLEOTIDE SEQUENCE</scope>
    <source>
        <strain evidence="2">SG15</strain>
    </source>
</reference>
<protein>
    <submittedName>
        <fullName evidence="2">M15 family metallopeptidase</fullName>
    </submittedName>
</protein>
<evidence type="ECO:0000313" key="2">
    <source>
        <dbReference type="EMBL" id="MBP0494924.1"/>
    </source>
</evidence>
<proteinExistence type="predicted"/>
<accession>A0A940S7C7</accession>
<dbReference type="AlphaFoldDB" id="A0A940S7C7"/>
<dbReference type="Gene3D" id="3.30.1380.10">
    <property type="match status" value="1"/>
</dbReference>
<keyword evidence="3" id="KW-1185">Reference proteome</keyword>
<comment type="caution">
    <text evidence="2">The sequence shown here is derived from an EMBL/GenBank/DDBJ whole genome shotgun (WGS) entry which is preliminary data.</text>
</comment>
<dbReference type="Proteomes" id="UP000677537">
    <property type="component" value="Unassembled WGS sequence"/>
</dbReference>
<evidence type="ECO:0000259" key="1">
    <source>
        <dbReference type="Pfam" id="PF13539"/>
    </source>
</evidence>
<dbReference type="EMBL" id="JAGIZA010000013">
    <property type="protein sequence ID" value="MBP0494924.1"/>
    <property type="molecule type" value="Genomic_DNA"/>
</dbReference>
<dbReference type="GO" id="GO:0008233">
    <property type="term" value="F:peptidase activity"/>
    <property type="evidence" value="ECO:0007669"/>
    <property type="project" value="InterPro"/>
</dbReference>
<evidence type="ECO:0000313" key="3">
    <source>
        <dbReference type="Proteomes" id="UP000677537"/>
    </source>
</evidence>
<organism evidence="2 3">
    <name type="scientific">Roseomonas indoligenes</name>
    <dbReference type="NCBI Taxonomy" id="2820811"/>
    <lineage>
        <taxon>Bacteria</taxon>
        <taxon>Pseudomonadati</taxon>
        <taxon>Pseudomonadota</taxon>
        <taxon>Alphaproteobacteria</taxon>
        <taxon>Acetobacterales</taxon>
        <taxon>Roseomonadaceae</taxon>
        <taxon>Roseomonas</taxon>
    </lineage>
</organism>
<name>A0A940S7C7_9PROT</name>
<dbReference type="InterPro" id="IPR039561">
    <property type="entry name" value="Peptidase_M15C"/>
</dbReference>
<sequence length="361" mass="39636">MAGMIGTFDHPLFGVVKFRTKHDAWVRGDSITFIDGFDSNEITRVHVPQLKNVKNAHGGAIRFHKKAHAQLLKAFEDIERMGLLHHVRTFDGTENARLRRPTSGALSKLPSNHSFGTAIDLNAGDGSNGGTTAPIAPVFEALGFTWGAAFNDPMHFEVDEFVVNPRSVAGPLRAALPKVDFHATKQTVFNRGAPPDSFLAELVGWGRAAPDEIFAPNQLADIYSNVLGVLGPWQGLRHRRAVMLEVLRVLAGFESSWDWNAGVDTTNPTSVTPDTIEAGAWQVSANSMAFGQELKGLVLAKVGSLDGDDFQRAMKKDHPLAMEYVARLLRRTVNHHGPVKRHKIDSWLRRDAVAEFEALVS</sequence>
<dbReference type="RefSeq" id="WP_209375725.1">
    <property type="nucleotide sequence ID" value="NZ_JAGIZA010000013.1"/>
</dbReference>
<feature type="domain" description="Peptidase M15C" evidence="1">
    <location>
        <begin position="110"/>
        <end position="158"/>
    </location>
</feature>
<dbReference type="SUPFAM" id="SSF55166">
    <property type="entry name" value="Hedgehog/DD-peptidase"/>
    <property type="match status" value="1"/>
</dbReference>
<dbReference type="Pfam" id="PF13539">
    <property type="entry name" value="Peptidase_M15_4"/>
    <property type="match status" value="1"/>
</dbReference>
<dbReference type="InterPro" id="IPR009045">
    <property type="entry name" value="Zn_M74/Hedgehog-like"/>
</dbReference>
<gene>
    <name evidence="2" type="ORF">J5Y10_19230</name>
</gene>